<accession>A0A5J4UL58</accession>
<reference evidence="1 2" key="1">
    <citation type="submission" date="2019-03" db="EMBL/GenBank/DDBJ databases">
        <title>Single cell metagenomics reveals metabolic interactions within the superorganism composed of flagellate Streblomastix strix and complex community of Bacteroidetes bacteria on its surface.</title>
        <authorList>
            <person name="Treitli S.C."/>
            <person name="Kolisko M."/>
            <person name="Husnik F."/>
            <person name="Keeling P."/>
            <person name="Hampl V."/>
        </authorList>
    </citation>
    <scope>NUCLEOTIDE SEQUENCE [LARGE SCALE GENOMIC DNA]</scope>
    <source>
        <strain evidence="1">ST1C</strain>
    </source>
</reference>
<evidence type="ECO:0000313" key="2">
    <source>
        <dbReference type="Proteomes" id="UP000324800"/>
    </source>
</evidence>
<organism evidence="1 2">
    <name type="scientific">Streblomastix strix</name>
    <dbReference type="NCBI Taxonomy" id="222440"/>
    <lineage>
        <taxon>Eukaryota</taxon>
        <taxon>Metamonada</taxon>
        <taxon>Preaxostyla</taxon>
        <taxon>Oxymonadida</taxon>
        <taxon>Streblomastigidae</taxon>
        <taxon>Streblomastix</taxon>
    </lineage>
</organism>
<protein>
    <submittedName>
        <fullName evidence="1">Uncharacterized protein</fullName>
    </submittedName>
</protein>
<proteinExistence type="predicted"/>
<name>A0A5J4UL58_9EUKA</name>
<dbReference type="AlphaFoldDB" id="A0A5J4UL58"/>
<comment type="caution">
    <text evidence="1">The sequence shown here is derived from an EMBL/GenBank/DDBJ whole genome shotgun (WGS) entry which is preliminary data.</text>
</comment>
<evidence type="ECO:0000313" key="1">
    <source>
        <dbReference type="EMBL" id="KAA6370750.1"/>
    </source>
</evidence>
<dbReference type="EMBL" id="SNRW01015100">
    <property type="protein sequence ID" value="KAA6370750.1"/>
    <property type="molecule type" value="Genomic_DNA"/>
</dbReference>
<sequence>KWGGVDTEECGGVNSTSNSFEHAVLKQTTPDRTPTNLQSGQQIVYTNISVSLVVNEVSYPILKLNVDSSAKQRYKAPPRHPTTSKVSLVVLHPVNVTVPFVSNLNVLFRITQISLRSFSIQYQYVKLVCSIVNDPLSQVSIKIVGPPPLFISLVDYIFLNEVEFIVMLMDV</sequence>
<dbReference type="Proteomes" id="UP000324800">
    <property type="component" value="Unassembled WGS sequence"/>
</dbReference>
<gene>
    <name evidence="1" type="ORF">EZS28_033724</name>
</gene>
<feature type="non-terminal residue" evidence="1">
    <location>
        <position position="1"/>
    </location>
</feature>